<evidence type="ECO:0000256" key="1">
    <source>
        <dbReference type="ARBA" id="ARBA00009580"/>
    </source>
</evidence>
<reference evidence="9" key="1">
    <citation type="submission" date="2025-08" db="UniProtKB">
        <authorList>
            <consortium name="RefSeq"/>
        </authorList>
    </citation>
    <scope>IDENTIFICATION</scope>
    <source>
        <tissue evidence="9">Whole Larva</tissue>
    </source>
</reference>
<dbReference type="PROSITE" id="PS50056">
    <property type="entry name" value="TYR_PHOSPHATASE_2"/>
    <property type="match status" value="2"/>
</dbReference>
<comment type="similarity">
    <text evidence="1">Belongs to the protein-tyrosine phosphatase family.</text>
</comment>
<dbReference type="InterPro" id="IPR000242">
    <property type="entry name" value="PTP_cat"/>
</dbReference>
<evidence type="ECO:0000259" key="7">
    <source>
        <dbReference type="PROSITE" id="PS50056"/>
    </source>
</evidence>
<evidence type="ECO:0000313" key="8">
    <source>
        <dbReference type="Proteomes" id="UP000695000"/>
    </source>
</evidence>
<dbReference type="EC" id="3.1.3.48" evidence="2"/>
<dbReference type="PRINTS" id="PR00700">
    <property type="entry name" value="PRTYPHPHTASE"/>
</dbReference>
<feature type="transmembrane region" description="Helical" evidence="5">
    <location>
        <begin position="204"/>
        <end position="224"/>
    </location>
</feature>
<dbReference type="Gene3D" id="3.90.190.10">
    <property type="entry name" value="Protein tyrosine phosphatase superfamily"/>
    <property type="match status" value="2"/>
</dbReference>
<evidence type="ECO:0000313" key="9">
    <source>
        <dbReference type="RefSeq" id="XP_017776427.1"/>
    </source>
</evidence>
<dbReference type="InterPro" id="IPR050348">
    <property type="entry name" value="Protein-Tyr_Phosphatase"/>
</dbReference>
<dbReference type="InterPro" id="IPR003595">
    <property type="entry name" value="Tyr_Pase_cat"/>
</dbReference>
<dbReference type="SUPFAM" id="SSF52799">
    <property type="entry name" value="(Phosphotyrosine protein) phosphatases II"/>
    <property type="match status" value="2"/>
</dbReference>
<dbReference type="InterPro" id="IPR016130">
    <property type="entry name" value="Tyr_Pase_AS"/>
</dbReference>
<dbReference type="PROSITE" id="PS50055">
    <property type="entry name" value="TYR_PHOSPHATASE_PTP"/>
    <property type="match status" value="2"/>
</dbReference>
<dbReference type="GeneID" id="108562555"/>
<keyword evidence="5" id="KW-1133">Transmembrane helix</keyword>
<proteinExistence type="inferred from homology"/>
<dbReference type="Proteomes" id="UP000695000">
    <property type="component" value="Unplaced"/>
</dbReference>
<dbReference type="PANTHER" id="PTHR19134:SF562">
    <property type="entry name" value="PROTEIN-TYROSINE-PHOSPHATASE"/>
    <property type="match status" value="1"/>
</dbReference>
<evidence type="ECO:0000256" key="2">
    <source>
        <dbReference type="ARBA" id="ARBA00013064"/>
    </source>
</evidence>
<dbReference type="Pfam" id="PF00102">
    <property type="entry name" value="Y_phosphatase"/>
    <property type="match status" value="2"/>
</dbReference>
<keyword evidence="3" id="KW-0378">Hydrolase</keyword>
<keyword evidence="5" id="KW-0812">Transmembrane</keyword>
<dbReference type="SMART" id="SM00404">
    <property type="entry name" value="PTPc_motif"/>
    <property type="match status" value="2"/>
</dbReference>
<name>A0ABM1MPC7_NICVS</name>
<accession>A0ABM1MPC7</accession>
<evidence type="ECO:0000256" key="3">
    <source>
        <dbReference type="ARBA" id="ARBA00022801"/>
    </source>
</evidence>
<dbReference type="InterPro" id="IPR029021">
    <property type="entry name" value="Prot-tyrosine_phosphatase-like"/>
</dbReference>
<evidence type="ECO:0000256" key="4">
    <source>
        <dbReference type="ARBA" id="ARBA00022912"/>
    </source>
</evidence>
<feature type="domain" description="Tyrosine specific protein phosphatases" evidence="7">
    <location>
        <begin position="707"/>
        <end position="779"/>
    </location>
</feature>
<feature type="domain" description="Tyrosine-protein phosphatase" evidence="6">
    <location>
        <begin position="291"/>
        <end position="512"/>
    </location>
</feature>
<dbReference type="PANTHER" id="PTHR19134">
    <property type="entry name" value="RECEPTOR-TYPE TYROSINE-PROTEIN PHOSPHATASE"/>
    <property type="match status" value="1"/>
</dbReference>
<evidence type="ECO:0000256" key="5">
    <source>
        <dbReference type="SAM" id="Phobius"/>
    </source>
</evidence>
<keyword evidence="4" id="KW-0904">Protein phosphatase</keyword>
<dbReference type="SMART" id="SM00194">
    <property type="entry name" value="PTPc"/>
    <property type="match status" value="2"/>
</dbReference>
<evidence type="ECO:0000259" key="6">
    <source>
        <dbReference type="PROSITE" id="PS50055"/>
    </source>
</evidence>
<feature type="domain" description="Tyrosine specific protein phosphatases" evidence="7">
    <location>
        <begin position="432"/>
        <end position="503"/>
    </location>
</feature>
<gene>
    <name evidence="9" type="primary">LOC108562555</name>
</gene>
<organism evidence="8 9">
    <name type="scientific">Nicrophorus vespilloides</name>
    <name type="common">Boreal carrion beetle</name>
    <dbReference type="NCBI Taxonomy" id="110193"/>
    <lineage>
        <taxon>Eukaryota</taxon>
        <taxon>Metazoa</taxon>
        <taxon>Ecdysozoa</taxon>
        <taxon>Arthropoda</taxon>
        <taxon>Hexapoda</taxon>
        <taxon>Insecta</taxon>
        <taxon>Pterygota</taxon>
        <taxon>Neoptera</taxon>
        <taxon>Endopterygota</taxon>
        <taxon>Coleoptera</taxon>
        <taxon>Polyphaga</taxon>
        <taxon>Staphyliniformia</taxon>
        <taxon>Silphidae</taxon>
        <taxon>Nicrophorinae</taxon>
        <taxon>Nicrophorus</taxon>
    </lineage>
</organism>
<dbReference type="CDD" id="cd00047">
    <property type="entry name" value="PTPc"/>
    <property type="match status" value="2"/>
</dbReference>
<dbReference type="InterPro" id="IPR000387">
    <property type="entry name" value="Tyr_Pase_dom"/>
</dbReference>
<feature type="domain" description="Tyrosine-protein phosphatase" evidence="6">
    <location>
        <begin position="561"/>
        <end position="788"/>
    </location>
</feature>
<keyword evidence="8" id="KW-1185">Reference proteome</keyword>
<keyword evidence="5" id="KW-0472">Membrane</keyword>
<sequence length="817" mass="95646">MQDKNNEHMSIVKDIKVKISPDSIEITWEFDFDYNLTKINVTYNGMPNIFDIQGKISLYKTNSIPFYPNTKYSICLLPHNGRTLIDRYCIYKMTDFPLPIIDNSSVECSKININIKNIVTTAENLLYLYKYENTTNIPEDIKWSEKSHLFEQVINLTKKEQHVMFVNKDHEVAIVLKRTYGNDIHYKFLYRFEPKKCAIAFNNFKYITAAIPLVIILCCIIYIYKLKKTTIAISPDTFVMTDVVHDIYYKKFNNEELNDFLLSHDASSFIILEHTNIPQPKSVFVGSKYPKKNRYVNVLPNVNTVVKLTGDSEYINANYIKDYKDENMYIATQGPLKTTFTDFWRMVWQESASIIVMLTNLVENDKAKCEKYWPEERTAKKYGYIKVYCKKSVKYLDFEVRTFNLTLGEDVKDVVQYHFTTWPDNSVPIRPPSLVNFLRKIISVQTFPIVVHCSAGIGRTGAFILSHSAFTMAKEIKKVDFPLLLMKLRSCRSCMIKEKLQYQLCYCVVNELINSSPSEILEVDLNPQLSERQHLIHSKAIVDNHDYWLDILGRYINPSYQNNIDKNRSKHVFKSHLYFIYLERNIDESLGDYINAVRIESRLICAQQPLPTTICDFWRLVDETKASLIYSLHNIESKNDCPYFWPTKTEHKLKPTTYIEISLLSESDNEIYSVKQLKLMNKRNKSSRSIQLVEVKCWPRDTLPTVTNFQKVYKHFISNARKSKILLTCSDGATGCGIFLTCFYVHLKLMQEKVYDVCYVARALRFHRDDFMRNLEHYMFVFVATRNQLLVDEEERNDAASMGDYTNLLSLSMYENV</sequence>
<dbReference type="RefSeq" id="XP_017776427.1">
    <property type="nucleotide sequence ID" value="XM_017920938.1"/>
</dbReference>
<dbReference type="PROSITE" id="PS00383">
    <property type="entry name" value="TYR_PHOSPHATASE_1"/>
    <property type="match status" value="1"/>
</dbReference>
<protein>
    <recommendedName>
        <fullName evidence="2">protein-tyrosine-phosphatase</fullName>
        <ecNumber evidence="2">3.1.3.48</ecNumber>
    </recommendedName>
</protein>